<sequence>MKNKKILSSLATLVVGLGVMLFSNKDSLLAKSYEKTGSKANTTQSSQYSNKNVDYDTDMRRDKYGRHNASVDYYMLALSWSPSFCESKRRQGNLPRGLQYQCANPHKFGWVIHGLWPQSRSARQIDQHPRFCQGDLPPVDERIIEKYMKEAPGKSLLQGEWEKHGACAFKQPQDYFNMQKSLYNDLKLPNKKLNRKALFRWMKEHNPKLKYVYLGASRNELYICYNKKWQPISCPKHH</sequence>
<evidence type="ECO:0000256" key="1">
    <source>
        <dbReference type="ARBA" id="ARBA00007469"/>
    </source>
</evidence>
<dbReference type="EMBL" id="UGTA01000001">
    <property type="protein sequence ID" value="SUB58144.1"/>
    <property type="molecule type" value="Genomic_DNA"/>
</dbReference>
<dbReference type="InterPro" id="IPR033130">
    <property type="entry name" value="RNase_T2_His_AS_2"/>
</dbReference>
<dbReference type="GO" id="GO:0033897">
    <property type="term" value="F:ribonuclease T2 activity"/>
    <property type="evidence" value="ECO:0007669"/>
    <property type="project" value="InterPro"/>
</dbReference>
<evidence type="ECO:0000313" key="4">
    <source>
        <dbReference type="Proteomes" id="UP000255417"/>
    </source>
</evidence>
<dbReference type="PANTHER" id="PTHR11240">
    <property type="entry name" value="RIBONUCLEASE T2"/>
    <property type="match status" value="1"/>
</dbReference>
<dbReference type="Gene3D" id="3.90.730.10">
    <property type="entry name" value="Ribonuclease T2-like"/>
    <property type="match status" value="1"/>
</dbReference>
<dbReference type="InterPro" id="IPR018188">
    <property type="entry name" value="RNase_T2_His_AS_1"/>
</dbReference>
<dbReference type="OrthoDB" id="4720638at2"/>
<dbReference type="InterPro" id="IPR001568">
    <property type="entry name" value="RNase_T2-like"/>
</dbReference>
<keyword evidence="3" id="KW-0378">Hydrolase</keyword>
<dbReference type="GO" id="GO:0006401">
    <property type="term" value="P:RNA catabolic process"/>
    <property type="evidence" value="ECO:0007669"/>
    <property type="project" value="TreeGrafter"/>
</dbReference>
<dbReference type="AlphaFoldDB" id="A0A379C787"/>
<organism evidence="3 4">
    <name type="scientific">Phocoenobacter uteri</name>
    <dbReference type="NCBI Taxonomy" id="146806"/>
    <lineage>
        <taxon>Bacteria</taxon>
        <taxon>Pseudomonadati</taxon>
        <taxon>Pseudomonadota</taxon>
        <taxon>Gammaproteobacteria</taxon>
        <taxon>Pasteurellales</taxon>
        <taxon>Pasteurellaceae</taxon>
        <taxon>Phocoenobacter</taxon>
    </lineage>
</organism>
<dbReference type="Proteomes" id="UP000255417">
    <property type="component" value="Unassembled WGS sequence"/>
</dbReference>
<accession>A0A379C787</accession>
<dbReference type="GO" id="GO:0003723">
    <property type="term" value="F:RNA binding"/>
    <property type="evidence" value="ECO:0007669"/>
    <property type="project" value="InterPro"/>
</dbReference>
<dbReference type="SUPFAM" id="SSF55895">
    <property type="entry name" value="Ribonuclease Rh-like"/>
    <property type="match status" value="1"/>
</dbReference>
<dbReference type="RefSeq" id="WP_115314650.1">
    <property type="nucleotide sequence ID" value="NZ_LWIF01000001.1"/>
</dbReference>
<keyword evidence="4" id="KW-1185">Reference proteome</keyword>
<dbReference type="GO" id="GO:0016787">
    <property type="term" value="F:hydrolase activity"/>
    <property type="evidence" value="ECO:0007669"/>
    <property type="project" value="UniProtKB-KW"/>
</dbReference>
<dbReference type="Pfam" id="PF00445">
    <property type="entry name" value="Ribonuclease_T2"/>
    <property type="match status" value="1"/>
</dbReference>
<dbReference type="PANTHER" id="PTHR11240:SF22">
    <property type="entry name" value="RIBONUCLEASE T2"/>
    <property type="match status" value="1"/>
</dbReference>
<protein>
    <submittedName>
        <fullName evidence="3">Ribonuclease I</fullName>
        <ecNumber evidence="3">3.1.27.6</ecNumber>
    </submittedName>
</protein>
<gene>
    <name evidence="3" type="primary">rna</name>
    <name evidence="3" type="ORF">NCTC12872_00094</name>
</gene>
<dbReference type="PROSITE" id="PS00531">
    <property type="entry name" value="RNASE_T2_2"/>
    <property type="match status" value="1"/>
</dbReference>
<evidence type="ECO:0000313" key="3">
    <source>
        <dbReference type="EMBL" id="SUB58144.1"/>
    </source>
</evidence>
<evidence type="ECO:0000256" key="2">
    <source>
        <dbReference type="RuleBase" id="RU004328"/>
    </source>
</evidence>
<dbReference type="PROSITE" id="PS00530">
    <property type="entry name" value="RNASE_T2_1"/>
    <property type="match status" value="1"/>
</dbReference>
<dbReference type="InterPro" id="IPR036430">
    <property type="entry name" value="RNase_T2-like_sf"/>
</dbReference>
<comment type="similarity">
    <text evidence="1 2">Belongs to the RNase T2 family.</text>
</comment>
<name>A0A379C787_9PAST</name>
<reference evidence="3 4" key="1">
    <citation type="submission" date="2018-06" db="EMBL/GenBank/DDBJ databases">
        <authorList>
            <consortium name="Pathogen Informatics"/>
            <person name="Doyle S."/>
        </authorList>
    </citation>
    <scope>NUCLEOTIDE SEQUENCE [LARGE SCALE GENOMIC DNA]</scope>
    <source>
        <strain evidence="3 4">NCTC12872</strain>
    </source>
</reference>
<proteinExistence type="inferred from homology"/>
<dbReference type="EC" id="3.1.27.6" evidence="3"/>